<organism evidence="2 3">
    <name type="scientific">Actinopolymorpha pittospori</name>
    <dbReference type="NCBI Taxonomy" id="648752"/>
    <lineage>
        <taxon>Bacteria</taxon>
        <taxon>Bacillati</taxon>
        <taxon>Actinomycetota</taxon>
        <taxon>Actinomycetes</taxon>
        <taxon>Propionibacteriales</taxon>
        <taxon>Actinopolymorphaceae</taxon>
        <taxon>Actinopolymorpha</taxon>
    </lineage>
</organism>
<name>A0A927N6S5_9ACTN</name>
<feature type="region of interest" description="Disordered" evidence="1">
    <location>
        <begin position="22"/>
        <end position="60"/>
    </location>
</feature>
<evidence type="ECO:0000256" key="1">
    <source>
        <dbReference type="SAM" id="MobiDB-lite"/>
    </source>
</evidence>
<feature type="compositionally biased region" description="Low complexity" evidence="1">
    <location>
        <begin position="24"/>
        <end position="36"/>
    </location>
</feature>
<gene>
    <name evidence="2" type="ORF">HEB94_008141</name>
</gene>
<reference evidence="2" key="1">
    <citation type="submission" date="2020-10" db="EMBL/GenBank/DDBJ databases">
        <title>Sequencing the genomes of 1000 actinobacteria strains.</title>
        <authorList>
            <person name="Klenk H.-P."/>
        </authorList>
    </citation>
    <scope>NUCLEOTIDE SEQUENCE</scope>
    <source>
        <strain evidence="2">DSM 45354</strain>
    </source>
</reference>
<accession>A0A927N6S5</accession>
<keyword evidence="3" id="KW-1185">Reference proteome</keyword>
<dbReference type="RefSeq" id="WP_202896789.1">
    <property type="nucleotide sequence ID" value="NZ_BAABJL010000042.1"/>
</dbReference>
<dbReference type="AlphaFoldDB" id="A0A927N6S5"/>
<evidence type="ECO:0000313" key="3">
    <source>
        <dbReference type="Proteomes" id="UP000638648"/>
    </source>
</evidence>
<feature type="compositionally biased region" description="Low complexity" evidence="1">
    <location>
        <begin position="50"/>
        <end position="60"/>
    </location>
</feature>
<evidence type="ECO:0000313" key="2">
    <source>
        <dbReference type="EMBL" id="MBE1611293.1"/>
    </source>
</evidence>
<dbReference type="EMBL" id="JADBEM010000001">
    <property type="protein sequence ID" value="MBE1611293.1"/>
    <property type="molecule type" value="Genomic_DNA"/>
</dbReference>
<protein>
    <submittedName>
        <fullName evidence="2">Uncharacterized protein</fullName>
    </submittedName>
</protein>
<comment type="caution">
    <text evidence="2">The sequence shown here is derived from an EMBL/GenBank/DDBJ whole genome shotgun (WGS) entry which is preliminary data.</text>
</comment>
<dbReference type="Proteomes" id="UP000638648">
    <property type="component" value="Unassembled WGS sequence"/>
</dbReference>
<proteinExistence type="predicted"/>
<sequence>MTAAGDGDRLDARIDSWSQATLDSSNAAAATSSTSNRPEGVSEAERRARAALTRLGEPGD</sequence>